<evidence type="ECO:0000259" key="5">
    <source>
        <dbReference type="PROSITE" id="PS50111"/>
    </source>
</evidence>
<dbReference type="AlphaFoldDB" id="A0A140IE31"/>
<dbReference type="PROSITE" id="PS50885">
    <property type="entry name" value="HAMP"/>
    <property type="match status" value="1"/>
</dbReference>
<dbReference type="RefSeq" id="WP_048709171.1">
    <property type="nucleotide sequence ID" value="NZ_CP014646.1"/>
</dbReference>
<feature type="transmembrane region" description="Helical" evidence="4">
    <location>
        <begin position="69"/>
        <end position="90"/>
    </location>
</feature>
<evidence type="ECO:0000313" key="7">
    <source>
        <dbReference type="EMBL" id="AMO36006.1"/>
    </source>
</evidence>
<organism evidence="7 8">
    <name type="scientific">Thauera humireducens</name>
    <dbReference type="NCBI Taxonomy" id="1134435"/>
    <lineage>
        <taxon>Bacteria</taxon>
        <taxon>Pseudomonadati</taxon>
        <taxon>Pseudomonadota</taxon>
        <taxon>Betaproteobacteria</taxon>
        <taxon>Rhodocyclales</taxon>
        <taxon>Zoogloeaceae</taxon>
        <taxon>Thauera</taxon>
    </lineage>
</organism>
<feature type="domain" description="HAMP" evidence="6">
    <location>
        <begin position="92"/>
        <end position="146"/>
    </location>
</feature>
<evidence type="ECO:0000259" key="6">
    <source>
        <dbReference type="PROSITE" id="PS50885"/>
    </source>
</evidence>
<dbReference type="KEGG" id="thu:AC731_003045"/>
<dbReference type="STRING" id="1134435.AC731_003045"/>
<accession>A0A140IE31</accession>
<evidence type="ECO:0000256" key="3">
    <source>
        <dbReference type="PROSITE-ProRule" id="PRU00284"/>
    </source>
</evidence>
<dbReference type="GO" id="GO:0007165">
    <property type="term" value="P:signal transduction"/>
    <property type="evidence" value="ECO:0007669"/>
    <property type="project" value="UniProtKB-KW"/>
</dbReference>
<dbReference type="Pfam" id="PF00015">
    <property type="entry name" value="MCPsignal"/>
    <property type="match status" value="1"/>
</dbReference>
<comment type="similarity">
    <text evidence="2">Belongs to the methyl-accepting chemotaxis (MCP) protein family.</text>
</comment>
<dbReference type="EMBL" id="CP014646">
    <property type="protein sequence ID" value="AMO36006.1"/>
    <property type="molecule type" value="Genomic_DNA"/>
</dbReference>
<reference evidence="8" key="1">
    <citation type="submission" date="2016-03" db="EMBL/GenBank/DDBJ databases">
        <authorList>
            <person name="Ma C."/>
            <person name="Zhou S."/>
            <person name="Yang G."/>
        </authorList>
    </citation>
    <scope>NUCLEOTIDE SEQUENCE [LARGE SCALE GENOMIC DNA]</scope>
    <source>
        <strain evidence="8">SgZ-1</strain>
    </source>
</reference>
<evidence type="ECO:0000256" key="2">
    <source>
        <dbReference type="ARBA" id="ARBA00029447"/>
    </source>
</evidence>
<keyword evidence="8" id="KW-1185">Reference proteome</keyword>
<feature type="domain" description="Methyl-accepting transducer" evidence="5">
    <location>
        <begin position="151"/>
        <end position="387"/>
    </location>
</feature>
<dbReference type="SMART" id="SM00304">
    <property type="entry name" value="HAMP"/>
    <property type="match status" value="2"/>
</dbReference>
<dbReference type="Proteomes" id="UP000036902">
    <property type="component" value="Chromosome"/>
</dbReference>
<gene>
    <name evidence="7" type="ORF">AC731_003045</name>
</gene>
<keyword evidence="4" id="KW-0812">Transmembrane</keyword>
<proteinExistence type="inferred from homology"/>
<dbReference type="SUPFAM" id="SSF58104">
    <property type="entry name" value="Methyl-accepting chemotaxis protein (MCP) signaling domain"/>
    <property type="match status" value="1"/>
</dbReference>
<dbReference type="Gene3D" id="1.10.287.950">
    <property type="entry name" value="Methyl-accepting chemotaxis protein"/>
    <property type="match status" value="1"/>
</dbReference>
<name>A0A140IE31_9RHOO</name>
<feature type="transmembrane region" description="Helical" evidence="4">
    <location>
        <begin position="23"/>
        <end position="43"/>
    </location>
</feature>
<keyword evidence="4" id="KW-0472">Membrane</keyword>
<dbReference type="PANTHER" id="PTHR32089:SF112">
    <property type="entry name" value="LYSOZYME-LIKE PROTEIN-RELATED"/>
    <property type="match status" value="1"/>
</dbReference>
<sequence length="595" mass="66120">MSSFRELYESVEKTFWNSLTKKLSSLLLLFVINILYLAVYWWHASEIETMLGRGPEAAAGIMAMLDKGFVMMVSLSVFALLLTVGQILYLRHLIVRPVRAIREVFDDVSHGEGDFSRNLPLCSHDEFRDLAISFNRFADRMREIIGEVRNMSVNIAREAVQVKLRIENSAAGAREQERMTAEVFETSTASTAAIEEVSHGARQITESTSANLVIARDSLAEMQEIAGKINTVSEKVLKFNTTVDDLSTRSESVKHIAVLIREIADQTNLLALNAAIEAARAGEAGRGFAVVADEVRKLAERVNKATEEIVGNINGMLGLVANTRSENEVINVDVQDTRAVVERSARQFEHMVGEFETSGRQLSQIAVAMESLSETNARVHENVTAINQLSAKVGEQMQDSERRTLDLTEATEAVQELVSRFKIGRGAFDLAVDQTRIFRDRIQAQLEEMAASRIDVFDRRYQPIPGTNPQKFKVTWGEEFTRRCQALLDGTLGATQGAAFAVAVNTDGYLSAHNGKFSKPLTGNYEADLVGNRTCRKFERPPELRAARNTESMLLQTYLRDTGEILCDIAMPIMIGGRHWGNVRVGMPAEALLGR</sequence>
<dbReference type="InterPro" id="IPR004089">
    <property type="entry name" value="MCPsignal_dom"/>
</dbReference>
<dbReference type="PANTHER" id="PTHR32089">
    <property type="entry name" value="METHYL-ACCEPTING CHEMOTAXIS PROTEIN MCPB"/>
    <property type="match status" value="1"/>
</dbReference>
<evidence type="ECO:0000256" key="4">
    <source>
        <dbReference type="SAM" id="Phobius"/>
    </source>
</evidence>
<protein>
    <submittedName>
        <fullName evidence="7">Chemotaxis protein</fullName>
    </submittedName>
</protein>
<dbReference type="SMART" id="SM00283">
    <property type="entry name" value="MA"/>
    <property type="match status" value="1"/>
</dbReference>
<keyword evidence="1 3" id="KW-0807">Transducer</keyword>
<keyword evidence="4" id="KW-1133">Transmembrane helix</keyword>
<dbReference type="CDD" id="cd06225">
    <property type="entry name" value="HAMP"/>
    <property type="match status" value="1"/>
</dbReference>
<dbReference type="Pfam" id="PF00672">
    <property type="entry name" value="HAMP"/>
    <property type="match status" value="1"/>
</dbReference>
<evidence type="ECO:0000313" key="8">
    <source>
        <dbReference type="Proteomes" id="UP000036902"/>
    </source>
</evidence>
<dbReference type="PROSITE" id="PS50111">
    <property type="entry name" value="CHEMOTAXIS_TRANSDUC_2"/>
    <property type="match status" value="1"/>
</dbReference>
<dbReference type="InterPro" id="IPR003660">
    <property type="entry name" value="HAMP_dom"/>
</dbReference>
<evidence type="ECO:0000256" key="1">
    <source>
        <dbReference type="ARBA" id="ARBA00023224"/>
    </source>
</evidence>
<dbReference type="GO" id="GO:0016020">
    <property type="term" value="C:membrane"/>
    <property type="evidence" value="ECO:0007669"/>
    <property type="project" value="InterPro"/>
</dbReference>